<accession>A0A5D5ASH2</accession>
<evidence type="ECO:0000259" key="1">
    <source>
        <dbReference type="Pfam" id="PF24035"/>
    </source>
</evidence>
<sequence>MCSLDDRVVRLLTDEANRAVLEALDDAGSPLSIDELAAELVSQETFVVDELEYDECLERARISLYHARLPKLDEAGLVEYDPETAVVSLGVLAPVAAQWEEIELIDELLSRFETGIGDERKIGVLEGRDEVYEYARELAGRADEELFLIYTSGELLDEECLPHAERAIDRDVDFYAGVKDRSARRFFDRQLPEATIWEPQLDWLYDPTQPPTISRLVFVDRETVVVGLWEEDDDGAKTELGMVGDGRANPLVTLVRELLGPRLEHLDYQSDQFLDELPFES</sequence>
<dbReference type="Pfam" id="PF24035">
    <property type="entry name" value="DUF7344"/>
    <property type="match status" value="1"/>
</dbReference>
<dbReference type="InterPro" id="IPR055768">
    <property type="entry name" value="DUF7344"/>
</dbReference>
<name>A0A5D5ASH2_9EURY</name>
<feature type="domain" description="DUF7344" evidence="1">
    <location>
        <begin position="10"/>
        <end position="87"/>
    </location>
</feature>
<reference evidence="2 3" key="1">
    <citation type="submission" date="2019-08" db="EMBL/GenBank/DDBJ databases">
        <title>Archaea genome.</title>
        <authorList>
            <person name="Kajale S."/>
            <person name="Shouche Y."/>
            <person name="Deshpande N."/>
            <person name="Sharma A."/>
        </authorList>
    </citation>
    <scope>NUCLEOTIDE SEQUENCE [LARGE SCALE GENOMIC DNA]</scope>
    <source>
        <strain evidence="2 3">ESP3B_9</strain>
    </source>
</reference>
<dbReference type="AlphaFoldDB" id="A0A5D5ASH2"/>
<protein>
    <submittedName>
        <fullName evidence="2">ArsR family transcriptional regulator</fullName>
    </submittedName>
</protein>
<dbReference type="EMBL" id="VTAW01000006">
    <property type="protein sequence ID" value="TYT62782.1"/>
    <property type="molecule type" value="Genomic_DNA"/>
</dbReference>
<dbReference type="Proteomes" id="UP000324104">
    <property type="component" value="Unassembled WGS sequence"/>
</dbReference>
<evidence type="ECO:0000313" key="3">
    <source>
        <dbReference type="Proteomes" id="UP000324104"/>
    </source>
</evidence>
<proteinExistence type="predicted"/>
<dbReference type="RefSeq" id="WP_149080797.1">
    <property type="nucleotide sequence ID" value="NZ_VTAW01000006.1"/>
</dbReference>
<keyword evidence="3" id="KW-1185">Reference proteome</keyword>
<evidence type="ECO:0000313" key="2">
    <source>
        <dbReference type="EMBL" id="TYT62782.1"/>
    </source>
</evidence>
<gene>
    <name evidence="2" type="ORF">FYC77_07050</name>
</gene>
<organism evidence="2 3">
    <name type="scientific">Natrialba swarupiae</name>
    <dbReference type="NCBI Taxonomy" id="2448032"/>
    <lineage>
        <taxon>Archaea</taxon>
        <taxon>Methanobacteriati</taxon>
        <taxon>Methanobacteriota</taxon>
        <taxon>Stenosarchaea group</taxon>
        <taxon>Halobacteria</taxon>
        <taxon>Halobacteriales</taxon>
        <taxon>Natrialbaceae</taxon>
        <taxon>Natrialba</taxon>
    </lineage>
</organism>
<comment type="caution">
    <text evidence="2">The sequence shown here is derived from an EMBL/GenBank/DDBJ whole genome shotgun (WGS) entry which is preliminary data.</text>
</comment>